<reference evidence="1" key="1">
    <citation type="submission" date="2023-03" db="EMBL/GenBank/DDBJ databases">
        <title>Massive genome expansion in bonnet fungi (Mycena s.s.) driven by repeated elements and novel gene families across ecological guilds.</title>
        <authorList>
            <consortium name="Lawrence Berkeley National Laboratory"/>
            <person name="Harder C.B."/>
            <person name="Miyauchi S."/>
            <person name="Viragh M."/>
            <person name="Kuo A."/>
            <person name="Thoen E."/>
            <person name="Andreopoulos B."/>
            <person name="Lu D."/>
            <person name="Skrede I."/>
            <person name="Drula E."/>
            <person name="Henrissat B."/>
            <person name="Morin E."/>
            <person name="Kohler A."/>
            <person name="Barry K."/>
            <person name="LaButti K."/>
            <person name="Morin E."/>
            <person name="Salamov A."/>
            <person name="Lipzen A."/>
            <person name="Mereny Z."/>
            <person name="Hegedus B."/>
            <person name="Baldrian P."/>
            <person name="Stursova M."/>
            <person name="Weitz H."/>
            <person name="Taylor A."/>
            <person name="Grigoriev I.V."/>
            <person name="Nagy L.G."/>
            <person name="Martin F."/>
            <person name="Kauserud H."/>
        </authorList>
    </citation>
    <scope>NUCLEOTIDE SEQUENCE</scope>
    <source>
        <strain evidence="1">CBHHK173m</strain>
    </source>
</reference>
<accession>A0AAD6U2T4</accession>
<dbReference type="Gene3D" id="3.60.130.30">
    <property type="match status" value="1"/>
</dbReference>
<feature type="non-terminal residue" evidence="1">
    <location>
        <position position="1"/>
    </location>
</feature>
<gene>
    <name evidence="1" type="ORF">B0H15DRAFT_785402</name>
</gene>
<dbReference type="AlphaFoldDB" id="A0AAD6U2T4"/>
<sequence length="189" mass="21356">ALHIGSWSIFSSEPHITRDSLQKALKNPGPTLEAMDRMCTHIKQYVVPKLEALMRKYAPEQIRVQERIYRWVRACIGTELDMRPALDFGGLFFTIAVKEGSSERIHIDWNDNLHKYALIFCVGDYEGGEFCVPQLNMKVPLRPGSVIAARTRLLAHCSAPLSGRRVVFTCFTDCTLLGHILKGRDVVSL</sequence>
<organism evidence="1 2">
    <name type="scientific">Mycena belliarum</name>
    <dbReference type="NCBI Taxonomy" id="1033014"/>
    <lineage>
        <taxon>Eukaryota</taxon>
        <taxon>Fungi</taxon>
        <taxon>Dikarya</taxon>
        <taxon>Basidiomycota</taxon>
        <taxon>Agaricomycotina</taxon>
        <taxon>Agaricomycetes</taxon>
        <taxon>Agaricomycetidae</taxon>
        <taxon>Agaricales</taxon>
        <taxon>Marasmiineae</taxon>
        <taxon>Mycenaceae</taxon>
        <taxon>Mycena</taxon>
    </lineage>
</organism>
<proteinExistence type="predicted"/>
<keyword evidence="2" id="KW-1185">Reference proteome</keyword>
<comment type="caution">
    <text evidence="1">The sequence shown here is derived from an EMBL/GenBank/DDBJ whole genome shotgun (WGS) entry which is preliminary data.</text>
</comment>
<name>A0AAD6U2T4_9AGAR</name>
<evidence type="ECO:0000313" key="1">
    <source>
        <dbReference type="EMBL" id="KAJ7082875.1"/>
    </source>
</evidence>
<dbReference type="Proteomes" id="UP001222325">
    <property type="component" value="Unassembled WGS sequence"/>
</dbReference>
<dbReference type="EMBL" id="JARJCN010000043">
    <property type="protein sequence ID" value="KAJ7082875.1"/>
    <property type="molecule type" value="Genomic_DNA"/>
</dbReference>
<protein>
    <submittedName>
        <fullName evidence="1">Uncharacterized protein</fullName>
    </submittedName>
</protein>
<evidence type="ECO:0000313" key="2">
    <source>
        <dbReference type="Proteomes" id="UP001222325"/>
    </source>
</evidence>